<dbReference type="PANTHER" id="PTHR31973">
    <property type="entry name" value="POLYPROTEIN, PUTATIVE-RELATED"/>
    <property type="match status" value="1"/>
</dbReference>
<protein>
    <recommendedName>
        <fullName evidence="3">CCHC-type domain-containing protein</fullName>
    </recommendedName>
</protein>
<dbReference type="Proteomes" id="UP001168877">
    <property type="component" value="Unassembled WGS sequence"/>
</dbReference>
<evidence type="ECO:0000313" key="5">
    <source>
        <dbReference type="Proteomes" id="UP001168877"/>
    </source>
</evidence>
<accession>A0AA39S7L9</accession>
<keyword evidence="1" id="KW-0863">Zinc-finger</keyword>
<reference evidence="4" key="2">
    <citation type="submission" date="2023-06" db="EMBL/GenBank/DDBJ databases">
        <authorList>
            <person name="Swenson N.G."/>
            <person name="Wegrzyn J.L."/>
            <person name="Mcevoy S.L."/>
        </authorList>
    </citation>
    <scope>NUCLEOTIDE SEQUENCE</scope>
    <source>
        <strain evidence="4">NS2018</strain>
        <tissue evidence="4">Leaf</tissue>
    </source>
</reference>
<dbReference type="InterPro" id="IPR018289">
    <property type="entry name" value="MULE_transposase_dom"/>
</dbReference>
<dbReference type="EMBL" id="JAUESC010000382">
    <property type="protein sequence ID" value="KAK0586384.1"/>
    <property type="molecule type" value="Genomic_DNA"/>
</dbReference>
<evidence type="ECO:0000313" key="4">
    <source>
        <dbReference type="EMBL" id="KAK0586384.1"/>
    </source>
</evidence>
<sequence length="751" mass="86212">MLKELGGDRKVTVLFEHFHGVNRRKAPGEGTSIPIEKEEVVAAGSEGLGEQEGVEETEATIQTEDVVDDDAWSSDSDSSTEFDDDFEIQLEVGQVFASSKVFKEAAKEYAIRCGRVIWFPCNEKGRVKGICKGKKTICPWYIWASKYDKNSDAFMIKTLNEKHTCPRINKNRHANSAWLSRRYTKELRPGGNFKMSDFLGQVRKDFVVQPSRTQVYRAKLMAGELIEGSLSSQYSKLWDYAEELKKTNPGSTVVIDKELVPDDKTKFKRIYICFNVCKQGWLHGCRKIIGLDACHVKSYHKAQLLWAIGIDADNGYYPIAYAVVEKEWHESWSWFLKLLKEDLNLEDSLGITFMIDRQKGLVESIGDIWPTCEHKFCVRHMYANFKKKLKDDIIRGKLWKAARSTKVEDFQTCMAEIKELNENAWKWLNGISPSQWSKSFFSVHSKCDMTLNNLCEIVNGDRDVLEARSSPIYSLLEMLRIKIMNRRANRRANLKKWYQDIGPKISKVLDLEAKKSGNFVTHWGGQGHYQVSINQTPIAMVNLKGKNCTRKWNLTGIPCQHAIPAFYSECEDPMKYVDICYHKESQMKCYGDVMYGINMEKYWTKTGRPPLVPPRIVKQPGHPKKLRIREIGEIPPSQRKFKLLHKLYTCGSCGQEGHNYKSCSKRAELVVAINKKKTTQPIQSSRSHLSPPNEGTNAPEKEHGEDDAEVWNEDFLTEMIRQTATQNEAMLSILKTYKETAVKNKKKKKTQ</sequence>
<comment type="caution">
    <text evidence="4">The sequence shown here is derived from an EMBL/GenBank/DDBJ whole genome shotgun (WGS) entry which is preliminary data.</text>
</comment>
<dbReference type="InterPro" id="IPR001878">
    <property type="entry name" value="Znf_CCHC"/>
</dbReference>
<dbReference type="GO" id="GO:0008270">
    <property type="term" value="F:zinc ion binding"/>
    <property type="evidence" value="ECO:0007669"/>
    <property type="project" value="UniProtKB-KW"/>
</dbReference>
<dbReference type="Pfam" id="PF03108">
    <property type="entry name" value="DBD_Tnp_Mut"/>
    <property type="match status" value="1"/>
</dbReference>
<evidence type="ECO:0000256" key="2">
    <source>
        <dbReference type="SAM" id="MobiDB-lite"/>
    </source>
</evidence>
<evidence type="ECO:0000256" key="1">
    <source>
        <dbReference type="PROSITE-ProRule" id="PRU00047"/>
    </source>
</evidence>
<proteinExistence type="predicted"/>
<feature type="region of interest" description="Disordered" evidence="2">
    <location>
        <begin position="676"/>
        <end position="713"/>
    </location>
</feature>
<name>A0AA39S7L9_ACESA</name>
<feature type="domain" description="CCHC-type" evidence="3">
    <location>
        <begin position="650"/>
        <end position="665"/>
    </location>
</feature>
<dbReference type="Pfam" id="PF10551">
    <property type="entry name" value="MULE"/>
    <property type="match status" value="1"/>
</dbReference>
<reference evidence="4" key="1">
    <citation type="journal article" date="2022" name="Plant J.">
        <title>Strategies of tolerance reflected in two North American maple genomes.</title>
        <authorList>
            <person name="McEvoy S.L."/>
            <person name="Sezen U.U."/>
            <person name="Trouern-Trend A."/>
            <person name="McMahon S.M."/>
            <person name="Schaberg P.G."/>
            <person name="Yang J."/>
            <person name="Wegrzyn J.L."/>
            <person name="Swenson N.G."/>
        </authorList>
    </citation>
    <scope>NUCLEOTIDE SEQUENCE</scope>
    <source>
        <strain evidence="4">NS2018</strain>
    </source>
</reference>
<gene>
    <name evidence="4" type="ORF">LWI29_006030</name>
</gene>
<keyword evidence="1" id="KW-0479">Metal-binding</keyword>
<dbReference type="PROSITE" id="PS50158">
    <property type="entry name" value="ZF_CCHC"/>
    <property type="match status" value="1"/>
</dbReference>
<dbReference type="AlphaFoldDB" id="A0AA39S7L9"/>
<evidence type="ECO:0000259" key="3">
    <source>
        <dbReference type="PROSITE" id="PS50158"/>
    </source>
</evidence>
<organism evidence="4 5">
    <name type="scientific">Acer saccharum</name>
    <name type="common">Sugar maple</name>
    <dbReference type="NCBI Taxonomy" id="4024"/>
    <lineage>
        <taxon>Eukaryota</taxon>
        <taxon>Viridiplantae</taxon>
        <taxon>Streptophyta</taxon>
        <taxon>Embryophyta</taxon>
        <taxon>Tracheophyta</taxon>
        <taxon>Spermatophyta</taxon>
        <taxon>Magnoliopsida</taxon>
        <taxon>eudicotyledons</taxon>
        <taxon>Gunneridae</taxon>
        <taxon>Pentapetalae</taxon>
        <taxon>rosids</taxon>
        <taxon>malvids</taxon>
        <taxon>Sapindales</taxon>
        <taxon>Sapindaceae</taxon>
        <taxon>Hippocastanoideae</taxon>
        <taxon>Acereae</taxon>
        <taxon>Acer</taxon>
    </lineage>
</organism>
<keyword evidence="5" id="KW-1185">Reference proteome</keyword>
<keyword evidence="1" id="KW-0862">Zinc</keyword>
<dbReference type="PANTHER" id="PTHR31973:SF187">
    <property type="entry name" value="MUTATOR TRANSPOSASE MUDRA PROTEIN"/>
    <property type="match status" value="1"/>
</dbReference>
<feature type="compositionally biased region" description="Polar residues" evidence="2">
    <location>
        <begin position="679"/>
        <end position="696"/>
    </location>
</feature>
<dbReference type="InterPro" id="IPR004332">
    <property type="entry name" value="Transposase_MuDR"/>
</dbReference>
<dbReference type="GO" id="GO:0003676">
    <property type="term" value="F:nucleic acid binding"/>
    <property type="evidence" value="ECO:0007669"/>
    <property type="project" value="InterPro"/>
</dbReference>